<dbReference type="GeneID" id="24099731"/>
<dbReference type="Pfam" id="PF09446">
    <property type="entry name" value="VMA21"/>
    <property type="match status" value="1"/>
</dbReference>
<dbReference type="HOGENOM" id="CLU_154717_0_0_1"/>
<evidence type="ECO:0000256" key="5">
    <source>
        <dbReference type="ARBA" id="ARBA00023329"/>
    </source>
</evidence>
<feature type="transmembrane region" description="Helical" evidence="6">
    <location>
        <begin position="20"/>
        <end position="40"/>
    </location>
</feature>
<dbReference type="GO" id="GO:0031410">
    <property type="term" value="C:cytoplasmic vesicle"/>
    <property type="evidence" value="ECO:0007669"/>
    <property type="project" value="UniProtKB-KW"/>
</dbReference>
<dbReference type="STRING" id="599839.J4GU53"/>
<evidence type="ECO:0000256" key="6">
    <source>
        <dbReference type="SAM" id="Phobius"/>
    </source>
</evidence>
<protein>
    <recommendedName>
        <fullName evidence="9">Vacuolar ATPase assembly integral membrane protein VMA21</fullName>
    </recommendedName>
</protein>
<dbReference type="AlphaFoldDB" id="J4GU53"/>
<keyword evidence="3 6" id="KW-1133">Transmembrane helix</keyword>
<evidence type="ECO:0000313" key="8">
    <source>
        <dbReference type="Proteomes" id="UP000006352"/>
    </source>
</evidence>
<evidence type="ECO:0000256" key="2">
    <source>
        <dbReference type="ARBA" id="ARBA00022824"/>
    </source>
</evidence>
<gene>
    <name evidence="7" type="ORF">FIBRA_07013</name>
</gene>
<dbReference type="Proteomes" id="UP000006352">
    <property type="component" value="Unassembled WGS sequence"/>
</dbReference>
<dbReference type="InterPro" id="IPR019013">
    <property type="entry name" value="Vma21"/>
</dbReference>
<dbReference type="GO" id="GO:0070072">
    <property type="term" value="P:vacuolar proton-transporting V-type ATPase complex assembly"/>
    <property type="evidence" value="ECO:0007669"/>
    <property type="project" value="InterPro"/>
</dbReference>
<keyword evidence="4 6" id="KW-0472">Membrane</keyword>
<keyword evidence="2" id="KW-0256">Endoplasmic reticulum</keyword>
<keyword evidence="5" id="KW-0968">Cytoplasmic vesicle</keyword>
<evidence type="ECO:0000256" key="3">
    <source>
        <dbReference type="ARBA" id="ARBA00022989"/>
    </source>
</evidence>
<evidence type="ECO:0000313" key="7">
    <source>
        <dbReference type="EMBL" id="CCM04820.1"/>
    </source>
</evidence>
<dbReference type="InParanoid" id="J4GU53"/>
<evidence type="ECO:0000256" key="4">
    <source>
        <dbReference type="ARBA" id="ARBA00023136"/>
    </source>
</evidence>
<evidence type="ECO:0008006" key="9">
    <source>
        <dbReference type="Google" id="ProtNLM"/>
    </source>
</evidence>
<organism evidence="7 8">
    <name type="scientific">Fibroporia radiculosa</name>
    <dbReference type="NCBI Taxonomy" id="599839"/>
    <lineage>
        <taxon>Eukaryota</taxon>
        <taxon>Fungi</taxon>
        <taxon>Dikarya</taxon>
        <taxon>Basidiomycota</taxon>
        <taxon>Agaricomycotina</taxon>
        <taxon>Agaricomycetes</taxon>
        <taxon>Polyporales</taxon>
        <taxon>Fibroporiaceae</taxon>
        <taxon>Fibroporia</taxon>
    </lineage>
</organism>
<name>J4GU53_9APHY</name>
<dbReference type="RefSeq" id="XP_012184103.1">
    <property type="nucleotide sequence ID" value="XM_012328713.1"/>
</dbReference>
<reference evidence="7 8" key="1">
    <citation type="journal article" date="2012" name="Appl. Environ. Microbiol.">
        <title>Short-read sequencing for genomic analysis of the brown rot fungus Fibroporia radiculosa.</title>
        <authorList>
            <person name="Tang J.D."/>
            <person name="Perkins A.D."/>
            <person name="Sonstegard T.S."/>
            <person name="Schroeder S.G."/>
            <person name="Burgess S.C."/>
            <person name="Diehl S.V."/>
        </authorList>
    </citation>
    <scope>NUCLEOTIDE SEQUENCE [LARGE SCALE GENOMIC DNA]</scope>
    <source>
        <strain evidence="7 8">TFFH 294</strain>
    </source>
</reference>
<keyword evidence="1 6" id="KW-0812">Transmembrane</keyword>
<keyword evidence="8" id="KW-1185">Reference proteome</keyword>
<evidence type="ECO:0000256" key="1">
    <source>
        <dbReference type="ARBA" id="ARBA00022692"/>
    </source>
</evidence>
<dbReference type="EMBL" id="HE797169">
    <property type="protein sequence ID" value="CCM04820.1"/>
    <property type="molecule type" value="Genomic_DNA"/>
</dbReference>
<accession>J4GU53</accession>
<feature type="transmembrane region" description="Helical" evidence="6">
    <location>
        <begin position="52"/>
        <end position="72"/>
    </location>
</feature>
<sequence length="93" mass="9814">MSEQTKVGASAAQAVEQGGIFAKLLVFAALLAIAPIASYFLSKDYLWDGNTVFAAITAIIAANAVLIGYIIVSIREERLGTTARGPAESKKNR</sequence>
<proteinExistence type="predicted"/>